<accession>A0A5B8LL44</accession>
<name>A0A5B8LL44_9SPHN</name>
<dbReference type="EMBL" id="CP042306">
    <property type="protein sequence ID" value="QDZ08302.1"/>
    <property type="molecule type" value="Genomic_DNA"/>
</dbReference>
<feature type="transmembrane region" description="Helical" evidence="1">
    <location>
        <begin position="16"/>
        <end position="37"/>
    </location>
</feature>
<keyword evidence="1" id="KW-0812">Transmembrane</keyword>
<sequence>MTKIGLRNTWFQVHKWIGLALAILIIPLCVTGAALVWDEALDHVVNPQRYAVGNGPALTPDQLATAAQAAVGTAKIATIKLPAESGAPAIASTGPMPSKTQGPAARTNVYLDPATGKVLDVANSRSGLIMTMHMIHGTMLIPVWGRPIVGWIGVAMLFSCFTGIWLWWPTVGKWMRGLRWRRHRNLDTNLHHLFGFWIAVPLFVLSLTGAWISFPTFFGPLVGENARPMGFSAERAAMNKAQPLGTTRMPLATAEAAALAKQPGSVTQIAWPTDYKAIWQFTIKPAKGKPATLAVDDASGIASIAPDANRGQAGIARLMRQIHDGTGMGIVWQAIIFLGGLLPAILAITGVIMWWRARGWKAELKAKQKARASAA</sequence>
<dbReference type="AlphaFoldDB" id="A0A5B8LL44"/>
<dbReference type="InterPro" id="IPR005625">
    <property type="entry name" value="PepSY-ass_TM"/>
</dbReference>
<dbReference type="Proteomes" id="UP000315673">
    <property type="component" value="Chromosome"/>
</dbReference>
<dbReference type="OrthoDB" id="9791166at2"/>
<dbReference type="PANTHER" id="PTHR34219">
    <property type="entry name" value="IRON-REGULATED INNER MEMBRANE PROTEIN-RELATED"/>
    <property type="match status" value="1"/>
</dbReference>
<evidence type="ECO:0000313" key="3">
    <source>
        <dbReference type="Proteomes" id="UP000315673"/>
    </source>
</evidence>
<keyword evidence="1" id="KW-1133">Transmembrane helix</keyword>
<dbReference type="RefSeq" id="WP_146572691.1">
    <property type="nucleotide sequence ID" value="NZ_CP042306.1"/>
</dbReference>
<organism evidence="2 3">
    <name type="scientific">Sphingomonas panacisoli</name>
    <dbReference type="NCBI Taxonomy" id="1813879"/>
    <lineage>
        <taxon>Bacteria</taxon>
        <taxon>Pseudomonadati</taxon>
        <taxon>Pseudomonadota</taxon>
        <taxon>Alphaproteobacteria</taxon>
        <taxon>Sphingomonadales</taxon>
        <taxon>Sphingomonadaceae</taxon>
        <taxon>Sphingomonas</taxon>
    </lineage>
</organism>
<protein>
    <submittedName>
        <fullName evidence="2">PepSY domain-containing protein</fullName>
    </submittedName>
</protein>
<keyword evidence="1" id="KW-0472">Membrane</keyword>
<proteinExistence type="predicted"/>
<feature type="transmembrane region" description="Helical" evidence="1">
    <location>
        <begin position="330"/>
        <end position="355"/>
    </location>
</feature>
<feature type="transmembrane region" description="Helical" evidence="1">
    <location>
        <begin position="189"/>
        <end position="212"/>
    </location>
</feature>
<evidence type="ECO:0000313" key="2">
    <source>
        <dbReference type="EMBL" id="QDZ08302.1"/>
    </source>
</evidence>
<dbReference type="KEGG" id="spai:FPZ24_13115"/>
<feature type="transmembrane region" description="Helical" evidence="1">
    <location>
        <begin position="148"/>
        <end position="168"/>
    </location>
</feature>
<reference evidence="2 3" key="1">
    <citation type="submission" date="2019-07" db="EMBL/GenBank/DDBJ databases">
        <title>Full genome sequence of Sphingomonas sp. 4R-6-7(HKS19).</title>
        <authorList>
            <person name="Im W.-T."/>
        </authorList>
    </citation>
    <scope>NUCLEOTIDE SEQUENCE [LARGE SCALE GENOMIC DNA]</scope>
    <source>
        <strain evidence="2 3">HKS19</strain>
    </source>
</reference>
<dbReference type="Pfam" id="PF03929">
    <property type="entry name" value="PepSY_TM"/>
    <property type="match status" value="1"/>
</dbReference>
<keyword evidence="3" id="KW-1185">Reference proteome</keyword>
<evidence type="ECO:0000256" key="1">
    <source>
        <dbReference type="SAM" id="Phobius"/>
    </source>
</evidence>
<gene>
    <name evidence="2" type="ORF">FPZ24_13115</name>
</gene>